<dbReference type="GO" id="GO:0071555">
    <property type="term" value="P:cell wall organization"/>
    <property type="evidence" value="ECO:0007669"/>
    <property type="project" value="UniProtKB-KW"/>
</dbReference>
<dbReference type="Proteomes" id="UP000662931">
    <property type="component" value="Chromosome 1"/>
</dbReference>
<keyword evidence="9" id="KW-0325">Glycoprotein</keyword>
<feature type="region of interest" description="Disordered" evidence="11">
    <location>
        <begin position="71"/>
        <end position="110"/>
    </location>
</feature>
<proteinExistence type="inferred from homology"/>
<evidence type="ECO:0000256" key="1">
    <source>
        <dbReference type="ARBA" id="ARBA00004606"/>
    </source>
</evidence>
<feature type="transmembrane region" description="Helical" evidence="12">
    <location>
        <begin position="21"/>
        <end position="40"/>
    </location>
</feature>
<comment type="similarity">
    <text evidence="2">Belongs to the BMT family.</text>
</comment>
<evidence type="ECO:0000256" key="6">
    <source>
        <dbReference type="ARBA" id="ARBA00022968"/>
    </source>
</evidence>
<dbReference type="RefSeq" id="XP_038777191.1">
    <property type="nucleotide sequence ID" value="XM_038921263.1"/>
</dbReference>
<keyword evidence="5 12" id="KW-0812">Transmembrane</keyword>
<dbReference type="Pfam" id="PF12141">
    <property type="entry name" value="BMT"/>
    <property type="match status" value="2"/>
</dbReference>
<evidence type="ECO:0000256" key="3">
    <source>
        <dbReference type="ARBA" id="ARBA00022676"/>
    </source>
</evidence>
<evidence type="ECO:0000256" key="10">
    <source>
        <dbReference type="ARBA" id="ARBA00023316"/>
    </source>
</evidence>
<organism evidence="13 14">
    <name type="scientific">Eeniella nana</name>
    <name type="common">Yeast</name>
    <name type="synonym">Brettanomyces nanus</name>
    <dbReference type="NCBI Taxonomy" id="13502"/>
    <lineage>
        <taxon>Eukaryota</taxon>
        <taxon>Fungi</taxon>
        <taxon>Dikarya</taxon>
        <taxon>Ascomycota</taxon>
        <taxon>Saccharomycotina</taxon>
        <taxon>Pichiomycetes</taxon>
        <taxon>Pichiales</taxon>
        <taxon>Pichiaceae</taxon>
        <taxon>Brettanomyces</taxon>
    </lineage>
</organism>
<accession>A0A875RX78</accession>
<dbReference type="KEGG" id="bnn:FOA43_000938"/>
<gene>
    <name evidence="13" type="ORF">FOA43_000938</name>
</gene>
<keyword evidence="3" id="KW-0328">Glycosyltransferase</keyword>
<keyword evidence="8 12" id="KW-0472">Membrane</keyword>
<dbReference type="InterPro" id="IPR021988">
    <property type="entry name" value="BMT1"/>
</dbReference>
<evidence type="ECO:0000313" key="13">
    <source>
        <dbReference type="EMBL" id="QPG73626.1"/>
    </source>
</evidence>
<evidence type="ECO:0000256" key="9">
    <source>
        <dbReference type="ARBA" id="ARBA00023180"/>
    </source>
</evidence>
<sequence>MVKSGTMVAWLLHPSPRIRKSIIISALVIIALVLSATQMLNRSFEPVYHPLDIKDEARSLLEKLYQAHRGSDAEMKDADTATDTDTNANVNGKGTPQTTSVPPDPENPYLSNTVLNVQYRPIDVQGFLGMMPFDPKKNYYKDQFCPDLLYKSSDSKRIMENSKARLLPDDLEGLNEYLRKTGYGSLFSRKHNDFSPDADLSEVDFTSYPDWFRFTGSSVWLPDEKVHLMASRLLYAPAKYPLMSFIRLQIFDADWNEIKGRRLLYVDAPEHDIKEAMGNYTRSHNEEDLDSVSIKFPGILDIDLDEESREFLLGPEDPRIVYNDVSGIPEPVIIFNQDANGGRAMYLTFPLERTPRGMKKPTLKLRTALMGDGTYEKNWTPFFDTLDPKPEANMRGSMYVMYDINPLRVYKCSLDSGECFIVQQEGAKAPNPRGDKLTSIRGGTSLIPIPRYVVQRLLRRDGILDSDYPLQMWLGFVKTHINDCGCGHMFYRPHLMVMVKQEHSFRVDLLSDSMDFGKDVMSFDDHSSVYCDDGNNVLNPNEIAFWDISYERPNEDSVFDLESKLLPYYDDYLALTISEADENVQVIFLKNVLNYIIGAYKHGTLVLGKKDVGREVRERTKKVESCVLKAASRYCEIYSLTHKRPPPETID</sequence>
<evidence type="ECO:0000256" key="5">
    <source>
        <dbReference type="ARBA" id="ARBA00022692"/>
    </source>
</evidence>
<dbReference type="OrthoDB" id="3631276at2759"/>
<keyword evidence="10" id="KW-0961">Cell wall biogenesis/degradation</keyword>
<evidence type="ECO:0000256" key="4">
    <source>
        <dbReference type="ARBA" id="ARBA00022679"/>
    </source>
</evidence>
<keyword evidence="14" id="KW-1185">Reference proteome</keyword>
<dbReference type="GeneID" id="62194339"/>
<evidence type="ECO:0000256" key="7">
    <source>
        <dbReference type="ARBA" id="ARBA00022989"/>
    </source>
</evidence>
<keyword evidence="7 12" id="KW-1133">Transmembrane helix</keyword>
<dbReference type="EMBL" id="CP064812">
    <property type="protein sequence ID" value="QPG73626.1"/>
    <property type="molecule type" value="Genomic_DNA"/>
</dbReference>
<keyword evidence="4" id="KW-0808">Transferase</keyword>
<dbReference type="AlphaFoldDB" id="A0A875RX78"/>
<comment type="subcellular location">
    <subcellularLocation>
        <location evidence="1">Membrane</location>
        <topology evidence="1">Single-pass type II membrane protein</topology>
    </subcellularLocation>
</comment>
<name>A0A875RX78_EENNA</name>
<dbReference type="GO" id="GO:0016020">
    <property type="term" value="C:membrane"/>
    <property type="evidence" value="ECO:0007669"/>
    <property type="project" value="UniProtKB-SubCell"/>
</dbReference>
<evidence type="ECO:0000256" key="2">
    <source>
        <dbReference type="ARBA" id="ARBA00009486"/>
    </source>
</evidence>
<evidence type="ECO:0000313" key="14">
    <source>
        <dbReference type="Proteomes" id="UP000662931"/>
    </source>
</evidence>
<evidence type="ECO:0000256" key="8">
    <source>
        <dbReference type="ARBA" id="ARBA00023136"/>
    </source>
</evidence>
<reference evidence="13" key="1">
    <citation type="submission" date="2020-10" db="EMBL/GenBank/DDBJ databases">
        <authorList>
            <person name="Roach M.J.R."/>
        </authorList>
    </citation>
    <scope>NUCLEOTIDE SEQUENCE</scope>
    <source>
        <strain evidence="13">CBS 1945</strain>
    </source>
</reference>
<evidence type="ECO:0000256" key="11">
    <source>
        <dbReference type="SAM" id="MobiDB-lite"/>
    </source>
</evidence>
<feature type="compositionally biased region" description="Polar residues" evidence="11">
    <location>
        <begin position="90"/>
        <end position="101"/>
    </location>
</feature>
<evidence type="ECO:0000256" key="12">
    <source>
        <dbReference type="SAM" id="Phobius"/>
    </source>
</evidence>
<protein>
    <submittedName>
        <fullName evidence="13">Uncharacterized protein</fullName>
    </submittedName>
</protein>
<keyword evidence="6" id="KW-0735">Signal-anchor</keyword>
<dbReference type="GO" id="GO:0000030">
    <property type="term" value="F:mannosyltransferase activity"/>
    <property type="evidence" value="ECO:0007669"/>
    <property type="project" value="InterPro"/>
</dbReference>